<dbReference type="AlphaFoldDB" id="A0A5B7HHJ3"/>
<organism evidence="1 2">
    <name type="scientific">Portunus trituberculatus</name>
    <name type="common">Swimming crab</name>
    <name type="synonym">Neptunus trituberculatus</name>
    <dbReference type="NCBI Taxonomy" id="210409"/>
    <lineage>
        <taxon>Eukaryota</taxon>
        <taxon>Metazoa</taxon>
        <taxon>Ecdysozoa</taxon>
        <taxon>Arthropoda</taxon>
        <taxon>Crustacea</taxon>
        <taxon>Multicrustacea</taxon>
        <taxon>Malacostraca</taxon>
        <taxon>Eumalacostraca</taxon>
        <taxon>Eucarida</taxon>
        <taxon>Decapoda</taxon>
        <taxon>Pleocyemata</taxon>
        <taxon>Brachyura</taxon>
        <taxon>Eubrachyura</taxon>
        <taxon>Portunoidea</taxon>
        <taxon>Portunidae</taxon>
        <taxon>Portuninae</taxon>
        <taxon>Portunus</taxon>
    </lineage>
</organism>
<evidence type="ECO:0000313" key="2">
    <source>
        <dbReference type="Proteomes" id="UP000324222"/>
    </source>
</evidence>
<evidence type="ECO:0000313" key="1">
    <source>
        <dbReference type="EMBL" id="MPC69396.1"/>
    </source>
</evidence>
<comment type="caution">
    <text evidence="1">The sequence shown here is derived from an EMBL/GenBank/DDBJ whole genome shotgun (WGS) entry which is preliminary data.</text>
</comment>
<gene>
    <name evidence="1" type="ORF">E2C01_063619</name>
</gene>
<sequence>MILRLIFGGQSFLKEELEDEDCDDKSQAQDKTQTRIISIAQDIVFNFTGVDTTLAECTLKGMDPEIGAVTPPHFVPNHFIHFRCDNFDINDSNFDGKNSLHAT</sequence>
<dbReference type="EMBL" id="VSRR010029354">
    <property type="protein sequence ID" value="MPC69396.1"/>
    <property type="molecule type" value="Genomic_DNA"/>
</dbReference>
<dbReference type="Proteomes" id="UP000324222">
    <property type="component" value="Unassembled WGS sequence"/>
</dbReference>
<keyword evidence="2" id="KW-1185">Reference proteome</keyword>
<name>A0A5B7HHJ3_PORTR</name>
<accession>A0A5B7HHJ3</accession>
<protein>
    <submittedName>
        <fullName evidence="1">Uncharacterized protein</fullName>
    </submittedName>
</protein>
<proteinExistence type="predicted"/>
<reference evidence="1 2" key="1">
    <citation type="submission" date="2019-05" db="EMBL/GenBank/DDBJ databases">
        <title>Another draft genome of Portunus trituberculatus and its Hox gene families provides insights of decapod evolution.</title>
        <authorList>
            <person name="Jeong J.-H."/>
            <person name="Song I."/>
            <person name="Kim S."/>
            <person name="Choi T."/>
            <person name="Kim D."/>
            <person name="Ryu S."/>
            <person name="Kim W."/>
        </authorList>
    </citation>
    <scope>NUCLEOTIDE SEQUENCE [LARGE SCALE GENOMIC DNA]</scope>
    <source>
        <tissue evidence="1">Muscle</tissue>
    </source>
</reference>